<dbReference type="Gene3D" id="3.50.50.60">
    <property type="entry name" value="FAD/NAD(P)-binding domain"/>
    <property type="match status" value="2"/>
</dbReference>
<evidence type="ECO:0000259" key="6">
    <source>
        <dbReference type="Pfam" id="PF00890"/>
    </source>
</evidence>
<evidence type="ECO:0000256" key="1">
    <source>
        <dbReference type="ARBA" id="ARBA00001974"/>
    </source>
</evidence>
<evidence type="ECO:0000313" key="7">
    <source>
        <dbReference type="EMBL" id="ABS67942.1"/>
    </source>
</evidence>
<dbReference type="SUPFAM" id="SSF51905">
    <property type="entry name" value="FAD/NAD(P)-binding domain"/>
    <property type="match status" value="1"/>
</dbReference>
<dbReference type="SUPFAM" id="SSF56425">
    <property type="entry name" value="Succinate dehydrogenase/fumarate reductase flavoprotein, catalytic domain"/>
    <property type="match status" value="1"/>
</dbReference>
<dbReference type="PhylomeDB" id="A7IIU9"/>
<dbReference type="PRINTS" id="PR00411">
    <property type="entry name" value="PNDRDTASEI"/>
</dbReference>
<dbReference type="HOGENOM" id="CLU_011398_4_2_5"/>
<protein>
    <submittedName>
        <fullName evidence="7">Fumarate reductase/succinate dehydrogenase flavoprotein domain protein</fullName>
    </submittedName>
</protein>
<accession>A7IIU9</accession>
<feature type="region of interest" description="Disordered" evidence="5">
    <location>
        <begin position="578"/>
        <end position="599"/>
    </location>
</feature>
<dbReference type="Pfam" id="PF00890">
    <property type="entry name" value="FAD_binding_2"/>
    <property type="match status" value="1"/>
</dbReference>
<dbReference type="InterPro" id="IPR003953">
    <property type="entry name" value="FAD-dep_OxRdtase_2_FAD-bd"/>
</dbReference>
<dbReference type="GO" id="GO:0008202">
    <property type="term" value="P:steroid metabolic process"/>
    <property type="evidence" value="ECO:0007669"/>
    <property type="project" value="UniProtKB-ARBA"/>
</dbReference>
<dbReference type="InterPro" id="IPR050315">
    <property type="entry name" value="FAD-oxidoreductase_2"/>
</dbReference>
<proteinExistence type="predicted"/>
<sequence>MNPHPGPIAPSGAARNHPTRTYDLVVIGSGAGGLATAVTAALLGLEVVVVEKDAKIGGTTAWSGGWMWIPRNPLAVEAGIVEDIKAPRTYLKAELGNAYDEALATMLLEQGPRMVDFFRRNTSLAFVDGNAVPDFHDTSPGAAKGGRSLCAAPFDGRLLGARICDLRAPLDLISPFGMGIASGRDMLHFLEATRNASSFTHAAGRILRHFIDVARHGRGMKLVNGNALIARLLKSADDLGVTILTSCPASEVLVEEGRVAGIIAGSGETLHEIHARRGVVLASGGFPHDLARKAALFPHAPTGREHWSAAPQTNSGDGIRLGEAAGGCLRTDLSDAGAWAPVSLVPQASGTPASYPHLVERAKPGLIMVRADGQRFTNEADSYHDVMRALLAATPPGAPVEAWMICDHAFQRHYGLGRTRPRPFPLRPWLASGYLKRGNSFAELARACGIDADGLEQTLADYNRAAARGEDPAFGRGSSLYNRVQGDAAHRPNPCVAPIARGPFYAVKVVAGSLGTFAGLATDAHARVLDASGSPIAGLYAVGNDMSSMMGGRYPAGGITLGPAMTFGFVAAHHASGTPLPSDTIDRGQPRPPGESHAL</sequence>
<evidence type="ECO:0000256" key="2">
    <source>
        <dbReference type="ARBA" id="ARBA00022630"/>
    </source>
</evidence>
<evidence type="ECO:0000256" key="4">
    <source>
        <dbReference type="ARBA" id="ARBA00023002"/>
    </source>
</evidence>
<keyword evidence="2" id="KW-0285">Flavoprotein</keyword>
<dbReference type="STRING" id="78245.Xaut_2701"/>
<dbReference type="KEGG" id="xau:Xaut_2701"/>
<gene>
    <name evidence="7" type="ordered locus">Xaut_2701</name>
</gene>
<dbReference type="PANTHER" id="PTHR43400:SF10">
    <property type="entry name" value="3-OXOSTEROID 1-DEHYDROGENASE"/>
    <property type="match status" value="1"/>
</dbReference>
<organism evidence="7 8">
    <name type="scientific">Xanthobacter autotrophicus (strain ATCC BAA-1158 / Py2)</name>
    <dbReference type="NCBI Taxonomy" id="78245"/>
    <lineage>
        <taxon>Bacteria</taxon>
        <taxon>Pseudomonadati</taxon>
        <taxon>Pseudomonadota</taxon>
        <taxon>Alphaproteobacteria</taxon>
        <taxon>Hyphomicrobiales</taxon>
        <taxon>Xanthobacteraceae</taxon>
        <taxon>Xanthobacter</taxon>
    </lineage>
</organism>
<dbReference type="NCBIfam" id="NF004789">
    <property type="entry name" value="PRK06134.1"/>
    <property type="match status" value="1"/>
</dbReference>
<dbReference type="GO" id="GO:0016491">
    <property type="term" value="F:oxidoreductase activity"/>
    <property type="evidence" value="ECO:0007669"/>
    <property type="project" value="UniProtKB-KW"/>
</dbReference>
<keyword evidence="8" id="KW-1185">Reference proteome</keyword>
<evidence type="ECO:0000313" key="8">
    <source>
        <dbReference type="Proteomes" id="UP000002417"/>
    </source>
</evidence>
<dbReference type="EMBL" id="CP000781">
    <property type="protein sequence ID" value="ABS67942.1"/>
    <property type="molecule type" value="Genomic_DNA"/>
</dbReference>
<reference evidence="7 8" key="1">
    <citation type="submission" date="2007-07" db="EMBL/GenBank/DDBJ databases">
        <title>Complete sequence of chromosome of Xanthobacter autotrophicus Py2.</title>
        <authorList>
            <consortium name="US DOE Joint Genome Institute"/>
            <person name="Copeland A."/>
            <person name="Lucas S."/>
            <person name="Lapidus A."/>
            <person name="Barry K."/>
            <person name="Glavina del Rio T."/>
            <person name="Hammon N."/>
            <person name="Israni S."/>
            <person name="Dalin E."/>
            <person name="Tice H."/>
            <person name="Pitluck S."/>
            <person name="Sims D."/>
            <person name="Brettin T."/>
            <person name="Bruce D."/>
            <person name="Detter J.C."/>
            <person name="Han C."/>
            <person name="Tapia R."/>
            <person name="Brainard J."/>
            <person name="Schmutz J."/>
            <person name="Larimer F."/>
            <person name="Land M."/>
            <person name="Hauser L."/>
            <person name="Kyrpides N."/>
            <person name="Kim E."/>
            <person name="Ensigns S.A."/>
            <person name="Richardson P."/>
        </authorList>
    </citation>
    <scope>NUCLEOTIDE SEQUENCE [LARGE SCALE GENOMIC DNA]</scope>
    <source>
        <strain evidence="8">ATCC BAA-1158 / Py2</strain>
    </source>
</reference>
<name>A7IIU9_XANP2</name>
<comment type="cofactor">
    <cofactor evidence="1">
        <name>FAD</name>
        <dbReference type="ChEBI" id="CHEBI:57692"/>
    </cofactor>
</comment>
<dbReference type="eggNOG" id="COG1053">
    <property type="taxonomic scope" value="Bacteria"/>
</dbReference>
<dbReference type="PANTHER" id="PTHR43400">
    <property type="entry name" value="FUMARATE REDUCTASE"/>
    <property type="match status" value="1"/>
</dbReference>
<dbReference type="InterPro" id="IPR027477">
    <property type="entry name" value="Succ_DH/fumarate_Rdtase_cat_sf"/>
</dbReference>
<evidence type="ECO:0000256" key="3">
    <source>
        <dbReference type="ARBA" id="ARBA00022827"/>
    </source>
</evidence>
<dbReference type="Proteomes" id="UP000002417">
    <property type="component" value="Chromosome"/>
</dbReference>
<keyword evidence="3" id="KW-0274">FAD</keyword>
<keyword evidence="4" id="KW-0560">Oxidoreductase</keyword>
<dbReference type="InterPro" id="IPR036188">
    <property type="entry name" value="FAD/NAD-bd_sf"/>
</dbReference>
<evidence type="ECO:0000256" key="5">
    <source>
        <dbReference type="SAM" id="MobiDB-lite"/>
    </source>
</evidence>
<dbReference type="OrthoDB" id="3178130at2"/>
<dbReference type="AlphaFoldDB" id="A7IIU9"/>
<feature type="domain" description="FAD-dependent oxidoreductase 2 FAD-binding" evidence="6">
    <location>
        <begin position="23"/>
        <end position="561"/>
    </location>
</feature>